<reference evidence="7 8" key="1">
    <citation type="submission" date="2015-09" db="EMBL/GenBank/DDBJ databases">
        <title>Complete genome sequence of a benzo[a]pyrene-degrading bacterium Altererythrobacter epoxidivorans CGMCC 1.7731T.</title>
        <authorList>
            <person name="Li Z."/>
            <person name="Cheng H."/>
            <person name="Huo Y."/>
            <person name="Xu X."/>
        </authorList>
    </citation>
    <scope>NUCLEOTIDE SEQUENCE [LARGE SCALE GENOMIC DNA]</scope>
    <source>
        <strain evidence="7 8">CGMCC 1.7731</strain>
    </source>
</reference>
<dbReference type="GO" id="GO:0016874">
    <property type="term" value="F:ligase activity"/>
    <property type="evidence" value="ECO:0007669"/>
    <property type="project" value="UniProtKB-KW"/>
</dbReference>
<evidence type="ECO:0000259" key="6">
    <source>
        <dbReference type="Pfam" id="PF04932"/>
    </source>
</evidence>
<feature type="transmembrane region" description="Helical" evidence="5">
    <location>
        <begin position="188"/>
        <end position="208"/>
    </location>
</feature>
<dbReference type="Pfam" id="PF04932">
    <property type="entry name" value="Wzy_C"/>
    <property type="match status" value="1"/>
</dbReference>
<dbReference type="InterPro" id="IPR051533">
    <property type="entry name" value="WaaL-like"/>
</dbReference>
<comment type="subcellular location">
    <subcellularLocation>
        <location evidence="1">Membrane</location>
        <topology evidence="1">Multi-pass membrane protein</topology>
    </subcellularLocation>
</comment>
<evidence type="ECO:0000313" key="7">
    <source>
        <dbReference type="EMBL" id="ALE15478.1"/>
    </source>
</evidence>
<name>A0A0M4M2B8_9SPHN</name>
<proteinExistence type="predicted"/>
<evidence type="ECO:0000256" key="1">
    <source>
        <dbReference type="ARBA" id="ARBA00004141"/>
    </source>
</evidence>
<evidence type="ECO:0000256" key="2">
    <source>
        <dbReference type="ARBA" id="ARBA00022692"/>
    </source>
</evidence>
<dbReference type="GO" id="GO:0016020">
    <property type="term" value="C:membrane"/>
    <property type="evidence" value="ECO:0007669"/>
    <property type="project" value="UniProtKB-SubCell"/>
</dbReference>
<dbReference type="PANTHER" id="PTHR37422">
    <property type="entry name" value="TEICHURONIC ACID BIOSYNTHESIS PROTEIN TUAE"/>
    <property type="match status" value="1"/>
</dbReference>
<feature type="transmembrane region" description="Helical" evidence="5">
    <location>
        <begin position="120"/>
        <end position="138"/>
    </location>
</feature>
<feature type="transmembrane region" description="Helical" evidence="5">
    <location>
        <begin position="239"/>
        <end position="256"/>
    </location>
</feature>
<protein>
    <submittedName>
        <fullName evidence="7">Lipid A core-O-antigen ligase</fullName>
    </submittedName>
</protein>
<feature type="transmembrane region" description="Helical" evidence="5">
    <location>
        <begin position="145"/>
        <end position="168"/>
    </location>
</feature>
<dbReference type="Proteomes" id="UP000057938">
    <property type="component" value="Chromosome"/>
</dbReference>
<feature type="transmembrane region" description="Helical" evidence="5">
    <location>
        <begin position="358"/>
        <end position="379"/>
    </location>
</feature>
<dbReference type="AlphaFoldDB" id="A0A0M4M2B8"/>
<dbReference type="OrthoDB" id="7628239at2"/>
<keyword evidence="8" id="KW-1185">Reference proteome</keyword>
<dbReference type="RefSeq" id="WP_061921537.1">
    <property type="nucleotide sequence ID" value="NZ_CP012669.1"/>
</dbReference>
<feature type="domain" description="O-antigen ligase-related" evidence="6">
    <location>
        <begin position="223"/>
        <end position="370"/>
    </location>
</feature>
<dbReference type="PATRIC" id="fig|361183.4.peg.166"/>
<keyword evidence="2 5" id="KW-0812">Transmembrane</keyword>
<organism evidence="7 8">
    <name type="scientific">Altererythrobacter epoxidivorans</name>
    <dbReference type="NCBI Taxonomy" id="361183"/>
    <lineage>
        <taxon>Bacteria</taxon>
        <taxon>Pseudomonadati</taxon>
        <taxon>Pseudomonadota</taxon>
        <taxon>Alphaproteobacteria</taxon>
        <taxon>Sphingomonadales</taxon>
        <taxon>Erythrobacteraceae</taxon>
        <taxon>Altererythrobacter</taxon>
    </lineage>
</organism>
<sequence length="442" mass="47050">MSSVRSRHDRWQDWQLAGLIVIAVLAGGGGVAYGFANLAVQLVAIVVLAFNTDAQREFWARAPQPIRLLVAASLALPLVQLLPLPPAIWQALPGRELAIEAYAAARVEGWHALSVAPHRTLVSLFGLLVPLAIIVVGYSADRDTLLKACLILAALGLASFILGAMQVLGGLGPFYPENRMPGVLFGTFANRNTTGLFLVACLSVVCLVPYVRKRLTPLGTVTLAVLLLLGIVLTQSRSAILLAAIPIGLALLRELGGQKEKRAIVAGMAGIALAGLATIAFLSASGAQGTRLDTIASRFAETDDARSDIWTDSLASAERFAPAGAGMGTFDEVFQVDESLEHMGFKRAGRAHNDFLELAIEAGVAGLLLAAAWILLVIWLSWRARVSDERWTAWTGSTVLSAIALQSVLDYPLRTEAMMAVAAFAISLLLRFGRPTIKGEMT</sequence>
<evidence type="ECO:0000256" key="4">
    <source>
        <dbReference type="ARBA" id="ARBA00023136"/>
    </source>
</evidence>
<feature type="transmembrane region" description="Helical" evidence="5">
    <location>
        <begin position="263"/>
        <end position="284"/>
    </location>
</feature>
<dbReference type="PANTHER" id="PTHR37422:SF21">
    <property type="entry name" value="EXOQ-LIKE PROTEIN"/>
    <property type="match status" value="1"/>
</dbReference>
<accession>A0A0M4M2B8</accession>
<keyword evidence="7" id="KW-0436">Ligase</keyword>
<feature type="transmembrane region" description="Helical" evidence="5">
    <location>
        <begin position="215"/>
        <end position="233"/>
    </location>
</feature>
<dbReference type="KEGG" id="aep:AMC99_00162"/>
<evidence type="ECO:0000256" key="5">
    <source>
        <dbReference type="SAM" id="Phobius"/>
    </source>
</evidence>
<feature type="transmembrane region" description="Helical" evidence="5">
    <location>
        <begin position="20"/>
        <end position="48"/>
    </location>
</feature>
<evidence type="ECO:0000256" key="3">
    <source>
        <dbReference type="ARBA" id="ARBA00022989"/>
    </source>
</evidence>
<evidence type="ECO:0000313" key="8">
    <source>
        <dbReference type="Proteomes" id="UP000057938"/>
    </source>
</evidence>
<dbReference type="EMBL" id="CP012669">
    <property type="protein sequence ID" value="ALE15478.1"/>
    <property type="molecule type" value="Genomic_DNA"/>
</dbReference>
<keyword evidence="3 5" id="KW-1133">Transmembrane helix</keyword>
<keyword evidence="4 5" id="KW-0472">Membrane</keyword>
<dbReference type="STRING" id="361183.AMC99_00162"/>
<dbReference type="InterPro" id="IPR007016">
    <property type="entry name" value="O-antigen_ligase-rel_domated"/>
</dbReference>
<gene>
    <name evidence="7" type="ORF">AMC99_00162</name>
</gene>
<feature type="transmembrane region" description="Helical" evidence="5">
    <location>
        <begin position="68"/>
        <end position="88"/>
    </location>
</feature>